<proteinExistence type="predicted"/>
<dbReference type="OrthoDB" id="7205584at2"/>
<evidence type="ECO:0000313" key="2">
    <source>
        <dbReference type="EMBL" id="MXP42080.1"/>
    </source>
</evidence>
<dbReference type="Proteomes" id="UP000469159">
    <property type="component" value="Unassembled WGS sequence"/>
</dbReference>
<dbReference type="Pfam" id="PF17036">
    <property type="entry name" value="CBP_BcsS"/>
    <property type="match status" value="1"/>
</dbReference>
<evidence type="ECO:0000313" key="3">
    <source>
        <dbReference type="Proteomes" id="UP000469159"/>
    </source>
</evidence>
<dbReference type="InterPro" id="IPR031485">
    <property type="entry name" value="CBP_BcsS"/>
</dbReference>
<organism evidence="2 3">
    <name type="scientific">Croceibacterium soli</name>
    <dbReference type="NCBI Taxonomy" id="1739690"/>
    <lineage>
        <taxon>Bacteria</taxon>
        <taxon>Pseudomonadati</taxon>
        <taxon>Pseudomonadota</taxon>
        <taxon>Alphaproteobacteria</taxon>
        <taxon>Sphingomonadales</taxon>
        <taxon>Erythrobacteraceae</taxon>
        <taxon>Croceibacterium</taxon>
    </lineage>
</organism>
<accession>A0A6I4UT40</accession>
<name>A0A6I4UT40_9SPHN</name>
<evidence type="ECO:0000256" key="1">
    <source>
        <dbReference type="SAM" id="SignalP"/>
    </source>
</evidence>
<keyword evidence="1" id="KW-0732">Signal</keyword>
<dbReference type="EMBL" id="WTYK01000005">
    <property type="protein sequence ID" value="MXP42080.1"/>
    <property type="molecule type" value="Genomic_DNA"/>
</dbReference>
<feature type="chain" id="PRO_5026195652" evidence="1">
    <location>
        <begin position="28"/>
        <end position="235"/>
    </location>
</feature>
<comment type="caution">
    <text evidence="2">The sequence shown here is derived from an EMBL/GenBank/DDBJ whole genome shotgun (WGS) entry which is preliminary data.</text>
</comment>
<gene>
    <name evidence="2" type="primary">bcsS</name>
    <name evidence="2" type="ORF">GRI75_10555</name>
</gene>
<dbReference type="AlphaFoldDB" id="A0A6I4UT40"/>
<feature type="signal peptide" evidence="1">
    <location>
        <begin position="1"/>
        <end position="27"/>
    </location>
</feature>
<dbReference type="RefSeq" id="WP_160746933.1">
    <property type="nucleotide sequence ID" value="NZ_WTYK01000005.1"/>
</dbReference>
<keyword evidence="3" id="KW-1185">Reference proteome</keyword>
<protein>
    <submittedName>
        <fullName evidence="2">Cellulose biosynthesis protein BcsS</fullName>
    </submittedName>
</protein>
<reference evidence="2 3" key="1">
    <citation type="submission" date="2019-12" db="EMBL/GenBank/DDBJ databases">
        <title>Genomic-based taxomic classification of the family Erythrobacteraceae.</title>
        <authorList>
            <person name="Xu L."/>
        </authorList>
    </citation>
    <scope>NUCLEOTIDE SEQUENCE [LARGE SCALE GENOMIC DNA]</scope>
    <source>
        <strain evidence="2 3">MCCC 1K02066</strain>
    </source>
</reference>
<sequence>MQTIRSLIRSVALAAMIAASAPSIAEAQDSGVVYAGGAVSEGQNIYAGAVVALPGARLGSGLAVRGGVSAGRYEYRTNAVEIEGKYTSAELAFVHQSSGDWGWANFGVGPRVTDTELEPADSGNERVGTRWDVALQTDGAVGNRWRLGWFGSLGVLDKAYITELRAGRLLSEQSQTRAGVEAGVQGDDTYTRGSLGLFVSTMFAEKSEVRISGGLSEQAGRNAKPYAALSLSRTF</sequence>